<protein>
    <recommendedName>
        <fullName evidence="4">Primosomal protein</fullName>
    </recommendedName>
</protein>
<feature type="coiled-coil region" evidence="1">
    <location>
        <begin position="191"/>
        <end position="222"/>
    </location>
</feature>
<evidence type="ECO:0000313" key="2">
    <source>
        <dbReference type="EMBL" id="APT88368.1"/>
    </source>
</evidence>
<dbReference type="STRING" id="1437875.CFRA_02740"/>
<name>A0A1L7CRB2_9CORY</name>
<evidence type="ECO:0000313" key="3">
    <source>
        <dbReference type="Proteomes" id="UP000185434"/>
    </source>
</evidence>
<dbReference type="Proteomes" id="UP000185434">
    <property type="component" value="Chromosome"/>
</dbReference>
<accession>A0A1L7CRB2</accession>
<gene>
    <name evidence="2" type="ORF">CFRA_02740</name>
</gene>
<dbReference type="OrthoDB" id="3350465at2"/>
<proteinExistence type="predicted"/>
<dbReference type="KEGG" id="cfk:CFRA_02740"/>
<keyword evidence="1" id="KW-0175">Coiled coil</keyword>
<dbReference type="RefSeq" id="WP_075663346.1">
    <property type="nucleotide sequence ID" value="NZ_CP009247.1"/>
</dbReference>
<organism evidence="2 3">
    <name type="scientific">Corynebacterium frankenforstense DSM 45800</name>
    <dbReference type="NCBI Taxonomy" id="1437875"/>
    <lineage>
        <taxon>Bacteria</taxon>
        <taxon>Bacillati</taxon>
        <taxon>Actinomycetota</taxon>
        <taxon>Actinomycetes</taxon>
        <taxon>Mycobacteriales</taxon>
        <taxon>Corynebacteriaceae</taxon>
        <taxon>Corynebacterium</taxon>
    </lineage>
</organism>
<dbReference type="AlphaFoldDB" id="A0A1L7CRB2"/>
<evidence type="ECO:0000256" key="1">
    <source>
        <dbReference type="SAM" id="Coils"/>
    </source>
</evidence>
<sequence length="410" mass="45290">MSSSTAITPVKISLTGGDYYTLWAPQWREHGSEWQAFLGDDTSVFVFDTPAEMLVFLESGADHDLTAHPKWESFAARGEDRVVPREKESYDIIGAPAYLAERPSYENVTTVAAAVRMARSLATVTSAEDAVVFFASHSILNNLERGPEHYAGEPGMDEWTGLGRVVLANWKKVVTALDEQVSTPDFDETAVDDARARIDAAVAAAAAAREEAEAKRKEKEAAADPYDSSPWAAAGIDPVRVTIDGSTLYTLRTYYEGAPVFLGRYGEIFTFNNSKTLVRWMIGDHSHDLERFSTWEDLLTLANAGELEVEVHADNSYSFAGIAEDIEKGVDAVDTDQMARAYELMADAADWAGDDSINSFFLANPRMQDYISYMIGSSETSGYTPTPPFTDRAEGWKEMEQLLVKRFSRS</sequence>
<keyword evidence="3" id="KW-1185">Reference proteome</keyword>
<reference evidence="2 3" key="1">
    <citation type="submission" date="2014-08" db="EMBL/GenBank/DDBJ databases">
        <title>Complete genome sequence of Corynebacterium frankenforstense ST18(T) (=DSM 45800(T)), isolated from raw cow milk.</title>
        <authorList>
            <person name="Ruckert C."/>
            <person name="Albersmeier A."/>
            <person name="Winkler A."/>
            <person name="Lipski A."/>
            <person name="Kalinowski J."/>
        </authorList>
    </citation>
    <scope>NUCLEOTIDE SEQUENCE [LARGE SCALE GENOMIC DNA]</scope>
    <source>
        <strain evidence="2 3">ST18</strain>
    </source>
</reference>
<evidence type="ECO:0008006" key="4">
    <source>
        <dbReference type="Google" id="ProtNLM"/>
    </source>
</evidence>
<dbReference type="EMBL" id="CP009247">
    <property type="protein sequence ID" value="APT88368.1"/>
    <property type="molecule type" value="Genomic_DNA"/>
</dbReference>